<feature type="non-terminal residue" evidence="11">
    <location>
        <position position="447"/>
    </location>
</feature>
<gene>
    <name evidence="11" type="primary">Ervk11_1</name>
    <name evidence="11" type="ORF">PACPHI_R07028</name>
</gene>
<dbReference type="InterPro" id="IPR012337">
    <property type="entry name" value="RNaseH-like_sf"/>
</dbReference>
<dbReference type="EMBL" id="VWZT01016843">
    <property type="protein sequence ID" value="NXI06316.1"/>
    <property type="molecule type" value="Genomic_DNA"/>
</dbReference>
<evidence type="ECO:0000256" key="1">
    <source>
        <dbReference type="ARBA" id="ARBA00010879"/>
    </source>
</evidence>
<keyword evidence="12" id="KW-1185">Reference proteome</keyword>
<dbReference type="PROSITE" id="PS50879">
    <property type="entry name" value="RNASE_H_1"/>
    <property type="match status" value="1"/>
</dbReference>
<dbReference type="Pfam" id="PF06817">
    <property type="entry name" value="RVT_thumb"/>
    <property type="match status" value="1"/>
</dbReference>
<dbReference type="PANTHER" id="PTHR41694:SF3">
    <property type="entry name" value="RNA-DIRECTED DNA POLYMERASE-RELATED"/>
    <property type="match status" value="1"/>
</dbReference>
<feature type="domain" description="Reverse transcriptase" evidence="9">
    <location>
        <begin position="1"/>
        <end position="113"/>
    </location>
</feature>
<dbReference type="Pfam" id="PF00075">
    <property type="entry name" value="RNase_H"/>
    <property type="match status" value="1"/>
</dbReference>
<sequence length="447" mass="50833">MGPLQPGLPSSTMFPRQWKFAILDVKDCFFNIPLHPHDAPRFAFSVPSLNRQAPLRRSIILHYMDDVLICAPDDTYLNLTLEKTIQAIEKAGFEIQQEKILRTCPWTYLGLHIGERTVVPQQLTIRDDPRTLRDLHQLCGSINWVCPLLGVKTEDLAPLFNLLKGCEDLDLPRVITEEARESIEKVQLALSSHQAHRTSSKLPFSFIILGKLPKLHGLIFPWDTDQKDPLLIIGWIFLSHQPFKTITTPQELMAQLIMRARARLHTLTGCYFTCIYLPLKTGVLEYLLQTNEHLQFALDSYPGKVSIHNPKHKLCDWAFHLAPKELQSQTPLKALTVFTDGSGGSHKSVMTWNDPRTQMWESDVQMVEGSPQIAELAAMVRVFERFEEPINLVTDSAYVVGVITRAEHALLKEVPNPKLYSLLSKIVFLLSHGKHPFHVMRGHTPIS</sequence>
<keyword evidence="6" id="KW-0255">Endonuclease</keyword>
<keyword evidence="3" id="KW-0808">Transferase</keyword>
<evidence type="ECO:0000256" key="2">
    <source>
        <dbReference type="ARBA" id="ARBA00012180"/>
    </source>
</evidence>
<dbReference type="GO" id="GO:0004523">
    <property type="term" value="F:RNA-DNA hybrid ribonuclease activity"/>
    <property type="evidence" value="ECO:0007669"/>
    <property type="project" value="UniProtKB-EC"/>
</dbReference>
<dbReference type="Gene3D" id="3.30.70.270">
    <property type="match status" value="2"/>
</dbReference>
<evidence type="ECO:0000313" key="11">
    <source>
        <dbReference type="EMBL" id="NXI06316.1"/>
    </source>
</evidence>
<accession>A0A7K9Q5R0</accession>
<dbReference type="Gene3D" id="3.10.10.10">
    <property type="entry name" value="HIV Type 1 Reverse Transcriptase, subunit A, domain 1"/>
    <property type="match status" value="1"/>
</dbReference>
<evidence type="ECO:0000256" key="8">
    <source>
        <dbReference type="ARBA" id="ARBA00022918"/>
    </source>
</evidence>
<evidence type="ECO:0000256" key="6">
    <source>
        <dbReference type="ARBA" id="ARBA00022759"/>
    </source>
</evidence>
<dbReference type="GO" id="GO:0035613">
    <property type="term" value="F:RNA stem-loop binding"/>
    <property type="evidence" value="ECO:0007669"/>
    <property type="project" value="TreeGrafter"/>
</dbReference>
<dbReference type="InterPro" id="IPR000477">
    <property type="entry name" value="RT_dom"/>
</dbReference>
<evidence type="ECO:0000256" key="7">
    <source>
        <dbReference type="ARBA" id="ARBA00022801"/>
    </source>
</evidence>
<evidence type="ECO:0000313" key="12">
    <source>
        <dbReference type="Proteomes" id="UP000570547"/>
    </source>
</evidence>
<dbReference type="EC" id="3.1.26.4" evidence="2"/>
<feature type="domain" description="RNase H type-1" evidence="10">
    <location>
        <begin position="331"/>
        <end position="447"/>
    </location>
</feature>
<name>A0A7K9Q5R0_9CORV</name>
<reference evidence="11 12" key="1">
    <citation type="submission" date="2019-09" db="EMBL/GenBank/DDBJ databases">
        <title>Bird 10,000 Genomes (B10K) Project - Family phase.</title>
        <authorList>
            <person name="Zhang G."/>
        </authorList>
    </citation>
    <scope>NUCLEOTIDE SEQUENCE [LARGE SCALE GENOMIC DNA]</scope>
    <source>
        <strain evidence="11">B10K-DU-001-28</strain>
        <tissue evidence="11">Muscle</tissue>
    </source>
</reference>
<dbReference type="InterPro" id="IPR010661">
    <property type="entry name" value="RVT_thumb"/>
</dbReference>
<keyword evidence="8" id="KW-0695">RNA-directed DNA polymerase</keyword>
<proteinExistence type="inferred from homology"/>
<dbReference type="InterPro" id="IPR036397">
    <property type="entry name" value="RNaseH_sf"/>
</dbReference>
<keyword evidence="4" id="KW-0548">Nucleotidyltransferase</keyword>
<protein>
    <recommendedName>
        <fullName evidence="2">ribonuclease H</fullName>
        <ecNumber evidence="2">3.1.26.4</ecNumber>
    </recommendedName>
</protein>
<comment type="caution">
    <text evidence="11">The sequence shown here is derived from an EMBL/GenBank/DDBJ whole genome shotgun (WGS) entry which is preliminary data.</text>
</comment>
<feature type="non-terminal residue" evidence="11">
    <location>
        <position position="1"/>
    </location>
</feature>
<dbReference type="SUPFAM" id="SSF53098">
    <property type="entry name" value="Ribonuclease H-like"/>
    <property type="match status" value="1"/>
</dbReference>
<dbReference type="PROSITE" id="PS50878">
    <property type="entry name" value="RT_POL"/>
    <property type="match status" value="1"/>
</dbReference>
<comment type="similarity">
    <text evidence="1">Belongs to the beta type-B retroviral polymerase family. HERV class-II K(HML-2) pol subfamily.</text>
</comment>
<evidence type="ECO:0000256" key="4">
    <source>
        <dbReference type="ARBA" id="ARBA00022695"/>
    </source>
</evidence>
<dbReference type="InterPro" id="IPR043502">
    <property type="entry name" value="DNA/RNA_pol_sf"/>
</dbReference>
<dbReference type="Proteomes" id="UP000570547">
    <property type="component" value="Unassembled WGS sequence"/>
</dbReference>
<evidence type="ECO:0000256" key="3">
    <source>
        <dbReference type="ARBA" id="ARBA00022679"/>
    </source>
</evidence>
<keyword evidence="5" id="KW-0540">Nuclease</keyword>
<dbReference type="InterPro" id="IPR002156">
    <property type="entry name" value="RNaseH_domain"/>
</dbReference>
<dbReference type="Gene3D" id="3.30.420.10">
    <property type="entry name" value="Ribonuclease H-like superfamily/Ribonuclease H"/>
    <property type="match status" value="1"/>
</dbReference>
<dbReference type="AlphaFoldDB" id="A0A7K9Q5R0"/>
<dbReference type="InterPro" id="IPR043128">
    <property type="entry name" value="Rev_trsase/Diguanyl_cyclase"/>
</dbReference>
<keyword evidence="7" id="KW-0378">Hydrolase</keyword>
<dbReference type="PANTHER" id="PTHR41694">
    <property type="entry name" value="ENDOGENOUS RETROVIRUS GROUP K MEMBER POL PROTEIN"/>
    <property type="match status" value="1"/>
</dbReference>
<organism evidence="11 12">
    <name type="scientific">Pachycephala philippinensis</name>
    <name type="common">yellow-belllied whistler</name>
    <dbReference type="NCBI Taxonomy" id="449367"/>
    <lineage>
        <taxon>Eukaryota</taxon>
        <taxon>Metazoa</taxon>
        <taxon>Chordata</taxon>
        <taxon>Craniata</taxon>
        <taxon>Vertebrata</taxon>
        <taxon>Euteleostomi</taxon>
        <taxon>Archelosauria</taxon>
        <taxon>Archosauria</taxon>
        <taxon>Dinosauria</taxon>
        <taxon>Saurischia</taxon>
        <taxon>Theropoda</taxon>
        <taxon>Coelurosauria</taxon>
        <taxon>Aves</taxon>
        <taxon>Neognathae</taxon>
        <taxon>Neoaves</taxon>
        <taxon>Telluraves</taxon>
        <taxon>Australaves</taxon>
        <taxon>Passeriformes</taxon>
        <taxon>Corvoidea</taxon>
        <taxon>Pachycephalidae</taxon>
        <taxon>Pachycephala</taxon>
    </lineage>
</organism>
<evidence type="ECO:0000256" key="5">
    <source>
        <dbReference type="ARBA" id="ARBA00022722"/>
    </source>
</evidence>
<dbReference type="GO" id="GO:0003964">
    <property type="term" value="F:RNA-directed DNA polymerase activity"/>
    <property type="evidence" value="ECO:0007669"/>
    <property type="project" value="UniProtKB-KW"/>
</dbReference>
<evidence type="ECO:0000259" key="10">
    <source>
        <dbReference type="PROSITE" id="PS50879"/>
    </source>
</evidence>
<evidence type="ECO:0000259" key="9">
    <source>
        <dbReference type="PROSITE" id="PS50878"/>
    </source>
</evidence>
<dbReference type="SUPFAM" id="SSF56672">
    <property type="entry name" value="DNA/RNA polymerases"/>
    <property type="match status" value="1"/>
</dbReference>